<feature type="region of interest" description="Disordered" evidence="1">
    <location>
        <begin position="187"/>
        <end position="218"/>
    </location>
</feature>
<comment type="caution">
    <text evidence="2">The sequence shown here is derived from an EMBL/GenBank/DDBJ whole genome shotgun (WGS) entry which is preliminary data.</text>
</comment>
<feature type="compositionally biased region" description="Acidic residues" evidence="1">
    <location>
        <begin position="83"/>
        <end position="95"/>
    </location>
</feature>
<dbReference type="AlphaFoldDB" id="A0A9P8BVP3"/>
<feature type="compositionally biased region" description="Basic and acidic residues" evidence="1">
    <location>
        <begin position="7"/>
        <end position="18"/>
    </location>
</feature>
<accession>A0A9P8BVP3</accession>
<dbReference type="OrthoDB" id="2444399at2759"/>
<sequence>MYSSHPSPRDHIDHHLRQPTEQVQQQQQRSSFGFVNDYFQSRPPMSTASTSPSASYAYQSIHPLMAAPKEEERESLRRSPSFAEDEDDYEEEDAYEYTTSMSDSRSLSPDGSEFSMDSSPSPAEDRFDSMSEASTSMTSLASTSSSSSMTPVPTTTQLLLCPVCSRAFKPSKNQNCNLRRHLKNVHNMSPTMHPRKCKWDSLPDGRVKDDKDRKERTRKSKRLWARKYRLRRKVEEAALVLSMLSQAV</sequence>
<feature type="compositionally biased region" description="Basic and acidic residues" evidence="1">
    <location>
        <begin position="197"/>
        <end position="215"/>
    </location>
</feature>
<dbReference type="Proteomes" id="UP000707451">
    <property type="component" value="Unassembled WGS sequence"/>
</dbReference>
<name>A0A9P8BVP3_9FUNG</name>
<evidence type="ECO:0000256" key="1">
    <source>
        <dbReference type="SAM" id="MobiDB-lite"/>
    </source>
</evidence>
<feature type="compositionally biased region" description="Polar residues" evidence="1">
    <location>
        <begin position="98"/>
        <end position="121"/>
    </location>
</feature>
<protein>
    <submittedName>
        <fullName evidence="2">Uncharacterized protein</fullName>
    </submittedName>
</protein>
<dbReference type="EMBL" id="JAHRHY010000005">
    <property type="protein sequence ID" value="KAG9069371.1"/>
    <property type="molecule type" value="Genomic_DNA"/>
</dbReference>
<evidence type="ECO:0000313" key="3">
    <source>
        <dbReference type="Proteomes" id="UP000707451"/>
    </source>
</evidence>
<evidence type="ECO:0000313" key="2">
    <source>
        <dbReference type="EMBL" id="KAG9069371.1"/>
    </source>
</evidence>
<reference evidence="2" key="1">
    <citation type="submission" date="2021-06" db="EMBL/GenBank/DDBJ databases">
        <title>Genome Sequence of Mortierella hyaline Strain SCG-10, a Cold-Adapted, Nitrate-Reducing Fungus Isolated from Soil in Minnesota, USA.</title>
        <authorList>
            <person name="Aldossari N."/>
        </authorList>
    </citation>
    <scope>NUCLEOTIDE SEQUENCE</scope>
    <source>
        <strain evidence="2">SCG-10</strain>
    </source>
</reference>
<feature type="compositionally biased region" description="Low complexity" evidence="1">
    <location>
        <begin position="130"/>
        <end position="151"/>
    </location>
</feature>
<feature type="compositionally biased region" description="Low complexity" evidence="1">
    <location>
        <begin position="41"/>
        <end position="60"/>
    </location>
</feature>
<proteinExistence type="predicted"/>
<organism evidence="2 3">
    <name type="scientific">Linnemannia hyalina</name>
    <dbReference type="NCBI Taxonomy" id="64524"/>
    <lineage>
        <taxon>Eukaryota</taxon>
        <taxon>Fungi</taxon>
        <taxon>Fungi incertae sedis</taxon>
        <taxon>Mucoromycota</taxon>
        <taxon>Mortierellomycotina</taxon>
        <taxon>Mortierellomycetes</taxon>
        <taxon>Mortierellales</taxon>
        <taxon>Mortierellaceae</taxon>
        <taxon>Linnemannia</taxon>
    </lineage>
</organism>
<feature type="region of interest" description="Disordered" evidence="1">
    <location>
        <begin position="1"/>
        <end position="151"/>
    </location>
</feature>
<keyword evidence="3" id="KW-1185">Reference proteome</keyword>
<gene>
    <name evidence="2" type="ORF">KI688_010273</name>
</gene>
<feature type="compositionally biased region" description="Basic and acidic residues" evidence="1">
    <location>
        <begin position="68"/>
        <end position="77"/>
    </location>
</feature>